<accession>A0AA51X6C4</accession>
<dbReference type="KEGG" id="plei:Q9312_12025"/>
<evidence type="ECO:0000256" key="8">
    <source>
        <dbReference type="SAM" id="Phobius"/>
    </source>
</evidence>
<feature type="domain" description="Type II secretion system protein GspF" evidence="9">
    <location>
        <begin position="73"/>
        <end position="196"/>
    </location>
</feature>
<dbReference type="GO" id="GO:0015628">
    <property type="term" value="P:protein secretion by the type II secretion system"/>
    <property type="evidence" value="ECO:0007669"/>
    <property type="project" value="TreeGrafter"/>
</dbReference>
<keyword evidence="5 8" id="KW-0812">Transmembrane</keyword>
<dbReference type="PANTHER" id="PTHR30012">
    <property type="entry name" value="GENERAL SECRETION PATHWAY PROTEIN"/>
    <property type="match status" value="1"/>
</dbReference>
<evidence type="ECO:0000256" key="2">
    <source>
        <dbReference type="ARBA" id="ARBA00005745"/>
    </source>
</evidence>
<comment type="subcellular location">
    <subcellularLocation>
        <location evidence="1">Cell inner membrane</location>
        <topology evidence="1">Multi-pass membrane protein</topology>
    </subcellularLocation>
</comment>
<feature type="transmembrane region" description="Helical" evidence="8">
    <location>
        <begin position="175"/>
        <end position="195"/>
    </location>
</feature>
<dbReference type="PRINTS" id="PR00812">
    <property type="entry name" value="BCTERIALGSPF"/>
</dbReference>
<sequence>MAVFEYRARKENGDAVSGALEAVSKEALASRLQGQGLVPVEIKEQVEKAPSLFETLADVFKPRHVKTSELVMFSRQMYSLTKAGVPLNRSIVGLIETSHSPPLREALKDILEGLTSGNDLASCFSKHPNIFNSFYVSLVHVGENSGNLEEAFLRLSSYLELEEENRNRVKSAMRYPTVVFSILVLAFFGINWFVIPQLSALFSKLSSEQLPLITRMLIGTSDFFIDYWWLVIGVTATIVVSFLNYIETDIGRLKWDKLKLKMPIFGSIIYRSLLARFARAFAMLSRSGVSVTHGLNVVAMVVDNKFVGGHVLDMRSAVERGESITSAAFRTKMFSSLTMQMLQVGEDTGQIDNMMEEVADFYEREVDYDVKKIGDYIEPVMIIIVGALVLLLALGVFLPLWELAATAL</sequence>
<evidence type="ECO:0000313" key="10">
    <source>
        <dbReference type="EMBL" id="WMS85945.1"/>
    </source>
</evidence>
<evidence type="ECO:0000256" key="4">
    <source>
        <dbReference type="ARBA" id="ARBA00022519"/>
    </source>
</evidence>
<evidence type="ECO:0000256" key="7">
    <source>
        <dbReference type="ARBA" id="ARBA00023136"/>
    </source>
</evidence>
<evidence type="ECO:0000259" key="9">
    <source>
        <dbReference type="Pfam" id="PF00482"/>
    </source>
</evidence>
<keyword evidence="6 8" id="KW-1133">Transmembrane helix</keyword>
<evidence type="ECO:0000256" key="3">
    <source>
        <dbReference type="ARBA" id="ARBA00022475"/>
    </source>
</evidence>
<dbReference type="AlphaFoldDB" id="A0AA51X6C4"/>
<dbReference type="InterPro" id="IPR018076">
    <property type="entry name" value="T2SS_GspF_dom"/>
</dbReference>
<protein>
    <submittedName>
        <fullName evidence="10">Type II secretion system F family protein</fullName>
    </submittedName>
</protein>
<dbReference type="Gene3D" id="1.20.81.30">
    <property type="entry name" value="Type II secretion system (T2SS), domain F"/>
    <property type="match status" value="2"/>
</dbReference>
<comment type="similarity">
    <text evidence="2">Belongs to the GSP F family.</text>
</comment>
<name>A0AA51X6C4_9GAMM</name>
<keyword evidence="7 8" id="KW-0472">Membrane</keyword>
<dbReference type="EMBL" id="CP133548">
    <property type="protein sequence ID" value="WMS85945.1"/>
    <property type="molecule type" value="Genomic_DNA"/>
</dbReference>
<dbReference type="Pfam" id="PF00482">
    <property type="entry name" value="T2SSF"/>
    <property type="match status" value="2"/>
</dbReference>
<keyword evidence="3" id="KW-1003">Cell membrane</keyword>
<dbReference type="Proteomes" id="UP001239782">
    <property type="component" value="Chromosome"/>
</dbReference>
<dbReference type="FunFam" id="1.20.81.30:FF:000001">
    <property type="entry name" value="Type II secretion system protein F"/>
    <property type="match status" value="2"/>
</dbReference>
<evidence type="ECO:0000256" key="6">
    <source>
        <dbReference type="ARBA" id="ARBA00022989"/>
    </source>
</evidence>
<evidence type="ECO:0000313" key="11">
    <source>
        <dbReference type="Proteomes" id="UP001239782"/>
    </source>
</evidence>
<dbReference type="PANTHER" id="PTHR30012:SF4">
    <property type="entry name" value="MSHA BIOGENESIS PROTEIN MSHG"/>
    <property type="match status" value="1"/>
</dbReference>
<dbReference type="InterPro" id="IPR042094">
    <property type="entry name" value="T2SS_GspF_sf"/>
</dbReference>
<feature type="transmembrane region" description="Helical" evidence="8">
    <location>
        <begin position="380"/>
        <end position="401"/>
    </location>
</feature>
<proteinExistence type="inferred from homology"/>
<gene>
    <name evidence="10" type="ORF">Q9312_12025</name>
</gene>
<feature type="domain" description="Type II secretion system protein GspF" evidence="9">
    <location>
        <begin position="277"/>
        <end position="399"/>
    </location>
</feature>
<keyword evidence="4" id="KW-0997">Cell inner membrane</keyword>
<feature type="transmembrane region" description="Helical" evidence="8">
    <location>
        <begin position="227"/>
        <end position="246"/>
    </location>
</feature>
<keyword evidence="11" id="KW-1185">Reference proteome</keyword>
<reference evidence="10 11" key="1">
    <citation type="submission" date="2023-08" db="EMBL/GenBank/DDBJ databases">
        <title>Pleionea litopenaei sp. nov., isolated from stomach of juvenile Litopenaeus vannamei.</title>
        <authorList>
            <person name="Rho A.M."/>
            <person name="Hwang C.Y."/>
        </authorList>
    </citation>
    <scope>NUCLEOTIDE SEQUENCE [LARGE SCALE GENOMIC DNA]</scope>
    <source>
        <strain evidence="10 11">HL-JVS1</strain>
    </source>
</reference>
<evidence type="ECO:0000256" key="5">
    <source>
        <dbReference type="ARBA" id="ARBA00022692"/>
    </source>
</evidence>
<organism evidence="10 11">
    <name type="scientific">Pleionea litopenaei</name>
    <dbReference type="NCBI Taxonomy" id="3070815"/>
    <lineage>
        <taxon>Bacteria</taxon>
        <taxon>Pseudomonadati</taxon>
        <taxon>Pseudomonadota</taxon>
        <taxon>Gammaproteobacteria</taxon>
        <taxon>Oceanospirillales</taxon>
        <taxon>Pleioneaceae</taxon>
        <taxon>Pleionea</taxon>
    </lineage>
</organism>
<dbReference type="InterPro" id="IPR003004">
    <property type="entry name" value="GspF/PilC"/>
</dbReference>
<dbReference type="GO" id="GO:0005886">
    <property type="term" value="C:plasma membrane"/>
    <property type="evidence" value="ECO:0007669"/>
    <property type="project" value="UniProtKB-SubCell"/>
</dbReference>
<dbReference type="RefSeq" id="WP_309201097.1">
    <property type="nucleotide sequence ID" value="NZ_CP133548.1"/>
</dbReference>
<evidence type="ECO:0000256" key="1">
    <source>
        <dbReference type="ARBA" id="ARBA00004429"/>
    </source>
</evidence>